<sequence>MDSFGLRAKFLQDGLLDNVDFVNSITEESIEDTHWTLCRSYTVRSHVIEEEFDIQLSDGDKTPHVECALKVTIRSKDAPQDDTREKIFKPRRWFGPDLEVEVVDQHISPGRLSAETSPGSSSLSSVSLRQELIGRRATPSTISESQLPLQADLPNRPTSVTKYNTIEYCTLITAKAVAEGSRILVNEPQKEQDELMASIRNCFKEEMSSDSLMAKWKQWKEEGIPFSELFGLTNSYSEELLLSAVSIENVGRYMTGITQHYNFSSQNEEPPAIPSKKNDQPYYRDGQIVHGILKLTSELSNYYGTSAIALFTILEVGNASLAYLSGSAPGNDFFNEAVVALIDLSWRRLANEQEATYLCTLPVVNPPAFHSWYTGHNYQETCMNMNLKSFANNQERSHFELPATEILRAIRERSKNIVRSSADHGVNTDTSKQFILHNAPRLAKYITNEERQSRTKQYTEGEQKNVDLALSILEGTASSENLLTTPIEVVFIIVDILLDRNPKARRKRTKTAKRKCASKKSRLLENGADKDLHTGTSRTQQGIQQTSWLRHSVHQSNSLQTSSRATEDGSNTFESEFNTMFPQEPCSTASASLSAADRCTTGYRCTTGLVPGGNVMTDGSLPSDDFGDSAGGNIGFEPRDDRGLFAGFNDSEADTGLPDMNWEEWGNFWALNDSDINTGLPPIYWQHITTS</sequence>
<dbReference type="OrthoDB" id="4936348at2759"/>
<feature type="compositionally biased region" description="Basic residues" evidence="1">
    <location>
        <begin position="503"/>
        <end position="521"/>
    </location>
</feature>
<evidence type="ECO:0000313" key="3">
    <source>
        <dbReference type="Proteomes" id="UP000078397"/>
    </source>
</evidence>
<proteinExistence type="predicted"/>
<gene>
    <name evidence="2" type="ORF">VFPPC_01894</name>
</gene>
<protein>
    <submittedName>
        <fullName evidence="2">Uncharacterized protein</fullName>
    </submittedName>
</protein>
<evidence type="ECO:0000313" key="2">
    <source>
        <dbReference type="EMBL" id="OAQ74372.1"/>
    </source>
</evidence>
<feature type="compositionally biased region" description="Polar residues" evidence="1">
    <location>
        <begin position="534"/>
        <end position="574"/>
    </location>
</feature>
<keyword evidence="3" id="KW-1185">Reference proteome</keyword>
<dbReference type="AlphaFoldDB" id="A0A179G988"/>
<reference evidence="2 3" key="1">
    <citation type="journal article" date="2016" name="PLoS Pathog.">
        <title>Biosynthesis of antibiotic leucinostatins in bio-control fungus Purpureocillium lilacinum and their inhibition on phytophthora revealed by genome mining.</title>
        <authorList>
            <person name="Wang G."/>
            <person name="Liu Z."/>
            <person name="Lin R."/>
            <person name="Li E."/>
            <person name="Mao Z."/>
            <person name="Ling J."/>
            <person name="Yang Y."/>
            <person name="Yin W.B."/>
            <person name="Xie B."/>
        </authorList>
    </citation>
    <scope>NUCLEOTIDE SEQUENCE [LARGE SCALE GENOMIC DNA]</scope>
    <source>
        <strain evidence="2">170</strain>
    </source>
</reference>
<name>A0A179G988_METCM</name>
<dbReference type="KEGG" id="pchm:VFPPC_01894"/>
<feature type="region of interest" description="Disordered" evidence="1">
    <location>
        <begin position="503"/>
        <end position="574"/>
    </location>
</feature>
<dbReference type="RefSeq" id="XP_018150455.1">
    <property type="nucleotide sequence ID" value="XM_018281647.1"/>
</dbReference>
<organism evidence="2 3">
    <name type="scientific">Pochonia chlamydosporia 170</name>
    <dbReference type="NCBI Taxonomy" id="1380566"/>
    <lineage>
        <taxon>Eukaryota</taxon>
        <taxon>Fungi</taxon>
        <taxon>Dikarya</taxon>
        <taxon>Ascomycota</taxon>
        <taxon>Pezizomycotina</taxon>
        <taxon>Sordariomycetes</taxon>
        <taxon>Hypocreomycetidae</taxon>
        <taxon>Hypocreales</taxon>
        <taxon>Clavicipitaceae</taxon>
        <taxon>Pochonia</taxon>
    </lineage>
</organism>
<evidence type="ECO:0000256" key="1">
    <source>
        <dbReference type="SAM" id="MobiDB-lite"/>
    </source>
</evidence>
<comment type="caution">
    <text evidence="2">The sequence shown here is derived from an EMBL/GenBank/DDBJ whole genome shotgun (WGS) entry which is preliminary data.</text>
</comment>
<dbReference type="GeneID" id="28845641"/>
<accession>A0A179G988</accession>
<dbReference type="Proteomes" id="UP000078397">
    <property type="component" value="Unassembled WGS sequence"/>
</dbReference>
<dbReference type="EMBL" id="LSBJ02000001">
    <property type="protein sequence ID" value="OAQ74372.1"/>
    <property type="molecule type" value="Genomic_DNA"/>
</dbReference>